<evidence type="ECO:0000313" key="2">
    <source>
        <dbReference type="EMBL" id="KDR68022.1"/>
    </source>
</evidence>
<feature type="compositionally biased region" description="Polar residues" evidence="1">
    <location>
        <begin position="71"/>
        <end position="84"/>
    </location>
</feature>
<feature type="region of interest" description="Disordered" evidence="1">
    <location>
        <begin position="363"/>
        <end position="469"/>
    </location>
</feature>
<feature type="region of interest" description="Disordered" evidence="1">
    <location>
        <begin position="587"/>
        <end position="619"/>
    </location>
</feature>
<feature type="compositionally biased region" description="Low complexity" evidence="1">
    <location>
        <begin position="1024"/>
        <end position="1034"/>
    </location>
</feature>
<gene>
    <name evidence="2" type="ORF">GALMADRAFT_216137</name>
</gene>
<keyword evidence="3" id="KW-1185">Reference proteome</keyword>
<feature type="compositionally biased region" description="Acidic residues" evidence="1">
    <location>
        <begin position="595"/>
        <end position="605"/>
    </location>
</feature>
<feature type="compositionally biased region" description="Basic and acidic residues" evidence="1">
    <location>
        <begin position="195"/>
        <end position="205"/>
    </location>
</feature>
<evidence type="ECO:0000313" key="3">
    <source>
        <dbReference type="Proteomes" id="UP000027222"/>
    </source>
</evidence>
<feature type="region of interest" description="Disordered" evidence="1">
    <location>
        <begin position="504"/>
        <end position="541"/>
    </location>
</feature>
<feature type="compositionally biased region" description="Basic and acidic residues" evidence="1">
    <location>
        <begin position="530"/>
        <end position="541"/>
    </location>
</feature>
<accession>A0A067SDG3</accession>
<feature type="compositionally biased region" description="Basic and acidic residues" evidence="1">
    <location>
        <begin position="726"/>
        <end position="741"/>
    </location>
</feature>
<dbReference type="HOGENOM" id="CLU_266009_0_0_1"/>
<feature type="region of interest" description="Disordered" evidence="1">
    <location>
        <begin position="961"/>
        <end position="987"/>
    </location>
</feature>
<dbReference type="AlphaFoldDB" id="A0A067SDG3"/>
<feature type="compositionally biased region" description="Acidic residues" evidence="1">
    <location>
        <begin position="777"/>
        <end position="795"/>
    </location>
</feature>
<protein>
    <submittedName>
        <fullName evidence="2">Uncharacterized protein</fullName>
    </submittedName>
</protein>
<feature type="compositionally biased region" description="Low complexity" evidence="1">
    <location>
        <begin position="966"/>
        <end position="976"/>
    </location>
</feature>
<feature type="compositionally biased region" description="Low complexity" evidence="1">
    <location>
        <begin position="756"/>
        <end position="768"/>
    </location>
</feature>
<feature type="region of interest" description="Disordered" evidence="1">
    <location>
        <begin position="1194"/>
        <end position="1234"/>
    </location>
</feature>
<feature type="compositionally biased region" description="Polar residues" evidence="1">
    <location>
        <begin position="93"/>
        <end position="103"/>
    </location>
</feature>
<feature type="compositionally biased region" description="Acidic residues" evidence="1">
    <location>
        <begin position="1213"/>
        <end position="1222"/>
    </location>
</feature>
<feature type="compositionally biased region" description="Polar residues" evidence="1">
    <location>
        <begin position="690"/>
        <end position="701"/>
    </location>
</feature>
<feature type="compositionally biased region" description="Basic residues" evidence="1">
    <location>
        <begin position="278"/>
        <end position="296"/>
    </location>
</feature>
<name>A0A067SDG3_GALM3</name>
<feature type="region of interest" description="Disordered" evidence="1">
    <location>
        <begin position="270"/>
        <end position="349"/>
    </location>
</feature>
<organism evidence="2 3">
    <name type="scientific">Galerina marginata (strain CBS 339.88)</name>
    <dbReference type="NCBI Taxonomy" id="685588"/>
    <lineage>
        <taxon>Eukaryota</taxon>
        <taxon>Fungi</taxon>
        <taxon>Dikarya</taxon>
        <taxon>Basidiomycota</taxon>
        <taxon>Agaricomycotina</taxon>
        <taxon>Agaricomycetes</taxon>
        <taxon>Agaricomycetidae</taxon>
        <taxon>Agaricales</taxon>
        <taxon>Agaricineae</taxon>
        <taxon>Strophariaceae</taxon>
        <taxon>Galerina</taxon>
    </lineage>
</organism>
<feature type="compositionally biased region" description="Low complexity" evidence="1">
    <location>
        <begin position="206"/>
        <end position="227"/>
    </location>
</feature>
<feature type="compositionally biased region" description="Low complexity" evidence="1">
    <location>
        <begin position="175"/>
        <end position="194"/>
    </location>
</feature>
<feature type="compositionally biased region" description="Basic residues" evidence="1">
    <location>
        <begin position="415"/>
        <end position="427"/>
    </location>
</feature>
<feature type="compositionally biased region" description="Polar residues" evidence="1">
    <location>
        <begin position="163"/>
        <end position="174"/>
    </location>
</feature>
<dbReference type="Proteomes" id="UP000027222">
    <property type="component" value="Unassembled WGS sequence"/>
</dbReference>
<feature type="region of interest" description="Disordered" evidence="1">
    <location>
        <begin position="1011"/>
        <end position="1034"/>
    </location>
</feature>
<feature type="region of interest" description="Disordered" evidence="1">
    <location>
        <begin position="690"/>
        <end position="944"/>
    </location>
</feature>
<feature type="region of interest" description="Disordered" evidence="1">
    <location>
        <begin position="1"/>
        <end position="236"/>
    </location>
</feature>
<reference evidence="3" key="1">
    <citation type="journal article" date="2014" name="Proc. Natl. Acad. Sci. U.S.A.">
        <title>Extensive sampling of basidiomycete genomes demonstrates inadequacy of the white-rot/brown-rot paradigm for wood decay fungi.</title>
        <authorList>
            <person name="Riley R."/>
            <person name="Salamov A.A."/>
            <person name="Brown D.W."/>
            <person name="Nagy L.G."/>
            <person name="Floudas D."/>
            <person name="Held B.W."/>
            <person name="Levasseur A."/>
            <person name="Lombard V."/>
            <person name="Morin E."/>
            <person name="Otillar R."/>
            <person name="Lindquist E.A."/>
            <person name="Sun H."/>
            <person name="LaButti K.M."/>
            <person name="Schmutz J."/>
            <person name="Jabbour D."/>
            <person name="Luo H."/>
            <person name="Baker S.E."/>
            <person name="Pisabarro A.G."/>
            <person name="Walton J.D."/>
            <person name="Blanchette R.A."/>
            <person name="Henrissat B."/>
            <person name="Martin F."/>
            <person name="Cullen D."/>
            <person name="Hibbett D.S."/>
            <person name="Grigoriev I.V."/>
        </authorList>
    </citation>
    <scope>NUCLEOTIDE SEQUENCE [LARGE SCALE GENOMIC DNA]</scope>
    <source>
        <strain evidence="3">CBS 339.88</strain>
    </source>
</reference>
<dbReference type="EMBL" id="KL142411">
    <property type="protein sequence ID" value="KDR68022.1"/>
    <property type="molecule type" value="Genomic_DNA"/>
</dbReference>
<evidence type="ECO:0000256" key="1">
    <source>
        <dbReference type="SAM" id="MobiDB-lite"/>
    </source>
</evidence>
<dbReference type="OrthoDB" id="3071639at2759"/>
<feature type="compositionally biased region" description="Basic residues" evidence="1">
    <location>
        <begin position="1198"/>
        <end position="1207"/>
    </location>
</feature>
<sequence length="1248" mass="132680">MFRPSTTYAKRHRLRTSPDADLNAVDGPQDSDNNDHREEVPGPSELGVRKRASFKGEGSKSRKKRKLSDPTEPQNVDMSTTNLNPALHPFQTPFPTLQAQSQVYKLPSTKPLPSPGVLSPVPIVKAVPTNSKSLKENRNHSRKSGVDRSWYTRTKTKDGVGTSLKSLSSKPPTTRSLNSRNNSRNSSRSRSGRNGAEKGTDESRSRSSSASNSSYHSHSQAQHKSQYNHSHNANANSTTKYLPRLKHAQSLSSLNINTDADAYTDLDAEAYAVPHPNPKAKAKSKSKKKATHKNKHTGLPLASPFESRASSPVQAGSGHVDENAHISSYSTNDDGVRGMMGPPPIPDQALARNTKRSRTALGDTFFDSNLPHESDHLQAKPHTSPQNSDGAKIKPNTKNKWTGGLKIDLGLASQTRRKSQKQKAKRMSLHEPQNQYERERRPSAPSSFRPPRPQRQINVGVRSREGGLNVDADTAPLALALALEPEQENPTQTKRRKLRLGSGLDIVLGPPMNAADEGRPAPKPKTKLKSKPDAHPDRDPEAAMEWMHSRSGVDFNRPPSQMSVAGGFGSGSGDGFAGWVDGADVFLTSSSSSEGEGEGEDDLEDGDKHHNQNKPAQTRACLRRMSSLDLDLLGPAFDFDPNGYPDLEAFGEDVRAASTPVHLKTGAGAGATTKTKKKATAGRALEALTGSSSAGGLTRTHSLPDVKKHRGGQRGLALLSSSSAVKHQDKDKERERKRMEEGSSLTRTHSLPPPDRLAVLSSSSSLGAGRVGKADYEYEDKDEDEDEDEDGEADMELTGSAGGGGGIGVRKLSAGGTGRVGLDAEVGASAEQREEEDADMDMDRTPWITDSLISPPTGYLDWKAKTRKGQGADGQLDERSLGSTRSSRLSSPFGALDHQSGTSDDGRSVPDDMSSSSATARGTSTGTGASANTKRTRSGTIVPAGAGAVAVALPQGARRTRSGTIVGPLPAASAAGPPGPLPAVPQEGGEMGTGTGTRVGLGQTRRTRSGTIVASGSGVGGRTRSGSVLRSGSNATATATTKAIITEDSGIQLVDATNTTRSRGPAIDGDMDAEHLDDEADMDAGAEADIECYVDSLYLPQLTSSPDPIDFLRFASITEEEELDEQLALALPRGSAPVKDMAWFVADEPPSPEVVKTDKDGCKSSSLRGGIFRGKSRGFGIGWRAATKAALHFQRGRDKGKGKKNLKARFEGLEEDEADDEGPNPAGVEDVSDDELLLCPGSTAGLWA</sequence>
<feature type="compositionally biased region" description="Low complexity" evidence="1">
    <location>
        <begin position="914"/>
        <end position="931"/>
    </location>
</feature>
<proteinExistence type="predicted"/>
<feature type="compositionally biased region" description="Low complexity" evidence="1">
    <location>
        <begin position="881"/>
        <end position="891"/>
    </location>
</feature>